<evidence type="ECO:0000259" key="2">
    <source>
        <dbReference type="Pfam" id="PF13239"/>
    </source>
</evidence>
<name>A0A2K1DVY2_9FLAO</name>
<dbReference type="AlphaFoldDB" id="A0A2K1DVY2"/>
<evidence type="ECO:0000313" key="3">
    <source>
        <dbReference type="EMBL" id="PNQ72184.1"/>
    </source>
</evidence>
<keyword evidence="4" id="KW-1185">Reference proteome</keyword>
<dbReference type="EMBL" id="POWF01000010">
    <property type="protein sequence ID" value="PNQ72184.1"/>
    <property type="molecule type" value="Genomic_DNA"/>
</dbReference>
<feature type="domain" description="2TM" evidence="2">
    <location>
        <begin position="14"/>
        <end position="103"/>
    </location>
</feature>
<feature type="transmembrane region" description="Helical" evidence="1">
    <location>
        <begin position="66"/>
        <end position="87"/>
    </location>
</feature>
<comment type="caution">
    <text evidence="3">The sequence shown here is derived from an EMBL/GenBank/DDBJ whole genome shotgun (WGS) entry which is preliminary data.</text>
</comment>
<evidence type="ECO:0000256" key="1">
    <source>
        <dbReference type="SAM" id="Phobius"/>
    </source>
</evidence>
<dbReference type="Pfam" id="PF13239">
    <property type="entry name" value="2TM"/>
    <property type="match status" value="1"/>
</dbReference>
<sequence>MEPIPKDRSVSYHRAVKKAKQIKGFYVHLFLYVLVNVGWFIVMAFFDLLHAYSLYGFWGMGYGHVSMAVFWGLGLLLHGVLVFGGNWPFSKKWEQRKVQELMDKDRQLWE</sequence>
<dbReference type="InterPro" id="IPR025698">
    <property type="entry name" value="2TM_dom"/>
</dbReference>
<proteinExistence type="predicted"/>
<keyword evidence="1" id="KW-1133">Transmembrane helix</keyword>
<evidence type="ECO:0000313" key="4">
    <source>
        <dbReference type="Proteomes" id="UP000236641"/>
    </source>
</evidence>
<reference evidence="3 4" key="1">
    <citation type="submission" date="2018-01" db="EMBL/GenBank/DDBJ databases">
        <title>The draft genome of Hanstruepera neustonica JCM19743.</title>
        <authorList>
            <person name="He R.-H."/>
            <person name="Du Z.-J."/>
        </authorList>
    </citation>
    <scope>NUCLEOTIDE SEQUENCE [LARGE SCALE GENOMIC DNA]</scope>
    <source>
        <strain evidence="3 4">JCM19743</strain>
    </source>
</reference>
<keyword evidence="1" id="KW-0812">Transmembrane</keyword>
<dbReference type="Proteomes" id="UP000236641">
    <property type="component" value="Unassembled WGS sequence"/>
</dbReference>
<organism evidence="3 4">
    <name type="scientific">Hanstruepera neustonica</name>
    <dbReference type="NCBI Taxonomy" id="1445657"/>
    <lineage>
        <taxon>Bacteria</taxon>
        <taxon>Pseudomonadati</taxon>
        <taxon>Bacteroidota</taxon>
        <taxon>Flavobacteriia</taxon>
        <taxon>Flavobacteriales</taxon>
        <taxon>Flavobacteriaceae</taxon>
        <taxon>Hanstruepera</taxon>
    </lineage>
</organism>
<dbReference type="OrthoDB" id="1495672at2"/>
<feature type="transmembrane region" description="Helical" evidence="1">
    <location>
        <begin position="25"/>
        <end position="46"/>
    </location>
</feature>
<protein>
    <recommendedName>
        <fullName evidence="2">2TM domain-containing protein</fullName>
    </recommendedName>
</protein>
<gene>
    <name evidence="3" type="ORF">C1T31_12720</name>
</gene>
<accession>A0A2K1DVY2</accession>
<dbReference type="RefSeq" id="WP_103052895.1">
    <property type="nucleotide sequence ID" value="NZ_POWF01000010.1"/>
</dbReference>
<keyword evidence="1" id="KW-0472">Membrane</keyword>